<protein>
    <submittedName>
        <fullName evidence="2">Uncharacterized protein</fullName>
    </submittedName>
</protein>
<evidence type="ECO:0000313" key="2">
    <source>
        <dbReference type="EMBL" id="KAK9524110.1"/>
    </source>
</evidence>
<evidence type="ECO:0000256" key="1">
    <source>
        <dbReference type="SAM" id="MobiDB-lite"/>
    </source>
</evidence>
<reference evidence="2 3" key="1">
    <citation type="journal article" date="2024" name="Genome Biol. Evol.">
        <title>Chromosome-level genome assembly of the viviparous eelpout Zoarces viviparus.</title>
        <authorList>
            <person name="Fuhrmann N."/>
            <person name="Brasseur M.V."/>
            <person name="Bakowski C.E."/>
            <person name="Podsiadlowski L."/>
            <person name="Prost S."/>
            <person name="Krehenwinkel H."/>
            <person name="Mayer C."/>
        </authorList>
    </citation>
    <scope>NUCLEOTIDE SEQUENCE [LARGE SCALE GENOMIC DNA]</scope>
    <source>
        <strain evidence="2">NO-MEL_2022_Ind0_liver</strain>
    </source>
</reference>
<keyword evidence="3" id="KW-1185">Reference proteome</keyword>
<evidence type="ECO:0000313" key="3">
    <source>
        <dbReference type="Proteomes" id="UP001488805"/>
    </source>
</evidence>
<feature type="region of interest" description="Disordered" evidence="1">
    <location>
        <begin position="1"/>
        <end position="141"/>
    </location>
</feature>
<name>A0AAW1EQ03_ZOAVI</name>
<accession>A0AAW1EQ03</accession>
<gene>
    <name evidence="2" type="ORF">VZT92_017976</name>
</gene>
<sequence>MHREKPSYSHCDLPSYPQCSLPLADPHLPPAPPSQLLPPHPAPPPPKSLRRPLIWSDTTTYPRQRSSPRRLSYPRVPAVRSPLSPPVLMVQSPSRQGHMGAPLQRPPNPQWSRRNSQHAQPVCFSRSVRGGRDAVSTSGGG</sequence>
<feature type="compositionally biased region" description="Polar residues" evidence="1">
    <location>
        <begin position="110"/>
        <end position="119"/>
    </location>
</feature>
<proteinExistence type="predicted"/>
<feature type="compositionally biased region" description="Polar residues" evidence="1">
    <location>
        <begin position="56"/>
        <end position="65"/>
    </location>
</feature>
<feature type="compositionally biased region" description="Pro residues" evidence="1">
    <location>
        <begin position="27"/>
        <end position="47"/>
    </location>
</feature>
<comment type="caution">
    <text evidence="2">The sequence shown here is derived from an EMBL/GenBank/DDBJ whole genome shotgun (WGS) entry which is preliminary data.</text>
</comment>
<dbReference type="EMBL" id="JBCEZU010000156">
    <property type="protein sequence ID" value="KAK9524110.1"/>
    <property type="molecule type" value="Genomic_DNA"/>
</dbReference>
<organism evidence="2 3">
    <name type="scientific">Zoarces viviparus</name>
    <name type="common">Viviparous eelpout</name>
    <name type="synonym">Blennius viviparus</name>
    <dbReference type="NCBI Taxonomy" id="48416"/>
    <lineage>
        <taxon>Eukaryota</taxon>
        <taxon>Metazoa</taxon>
        <taxon>Chordata</taxon>
        <taxon>Craniata</taxon>
        <taxon>Vertebrata</taxon>
        <taxon>Euteleostomi</taxon>
        <taxon>Actinopterygii</taxon>
        <taxon>Neopterygii</taxon>
        <taxon>Teleostei</taxon>
        <taxon>Neoteleostei</taxon>
        <taxon>Acanthomorphata</taxon>
        <taxon>Eupercaria</taxon>
        <taxon>Perciformes</taxon>
        <taxon>Cottioidei</taxon>
        <taxon>Zoarcales</taxon>
        <taxon>Zoarcidae</taxon>
        <taxon>Zoarcinae</taxon>
        <taxon>Zoarces</taxon>
    </lineage>
</organism>
<dbReference type="AlphaFoldDB" id="A0AAW1EQ03"/>
<dbReference type="Proteomes" id="UP001488805">
    <property type="component" value="Unassembled WGS sequence"/>
</dbReference>